<evidence type="ECO:0000313" key="2">
    <source>
        <dbReference type="EMBL" id="ESO98608.1"/>
    </source>
</evidence>
<dbReference type="CTD" id="20242636"/>
<evidence type="ECO:0000313" key="3">
    <source>
        <dbReference type="Proteomes" id="UP000030746"/>
    </source>
</evidence>
<reference evidence="2 3" key="1">
    <citation type="journal article" date="2013" name="Nature">
        <title>Insights into bilaterian evolution from three spiralian genomes.</title>
        <authorList>
            <person name="Simakov O."/>
            <person name="Marletaz F."/>
            <person name="Cho S.J."/>
            <person name="Edsinger-Gonzales E."/>
            <person name="Havlak P."/>
            <person name="Hellsten U."/>
            <person name="Kuo D.H."/>
            <person name="Larsson T."/>
            <person name="Lv J."/>
            <person name="Arendt D."/>
            <person name="Savage R."/>
            <person name="Osoegawa K."/>
            <person name="de Jong P."/>
            <person name="Grimwood J."/>
            <person name="Chapman J.A."/>
            <person name="Shapiro H."/>
            <person name="Aerts A."/>
            <person name="Otillar R.P."/>
            <person name="Terry A.Y."/>
            <person name="Boore J.L."/>
            <person name="Grigoriev I.V."/>
            <person name="Lindberg D.R."/>
            <person name="Seaver E.C."/>
            <person name="Weisblat D.A."/>
            <person name="Putnam N.H."/>
            <person name="Rokhsar D.S."/>
        </authorList>
    </citation>
    <scope>NUCLEOTIDE SEQUENCE [LARGE SCALE GENOMIC DNA]</scope>
</reference>
<dbReference type="Proteomes" id="UP000030746">
    <property type="component" value="Unassembled WGS sequence"/>
</dbReference>
<gene>
    <name evidence="2" type="ORF">LOTGIDRAFT_174143</name>
</gene>
<dbReference type="GeneID" id="20242636"/>
<protein>
    <submittedName>
        <fullName evidence="2">Uncharacterized protein</fullName>
    </submittedName>
</protein>
<dbReference type="EMBL" id="KB201236">
    <property type="protein sequence ID" value="ESO98608.1"/>
    <property type="molecule type" value="Genomic_DNA"/>
</dbReference>
<name>V4A3X4_LOTGI</name>
<dbReference type="HOGENOM" id="CLU_1435942_0_0_1"/>
<sequence length="189" mass="21169">MQRITMQKFLGSNTEVVSQYLDEFNNYLIIQHVTDKQQQAACLAHLLEAVKQQTTDTIDNLIYKINQSSLAALKELPEKQLVDITIQGMLPETRITVLSKAPEDLTTLKEVLLLSKKISAIPKTTTAGTALDAKTISDIASKAAEQATALALKSAEINMLDKATRPTEYRPTDYRSSDYRPTHYRTRNN</sequence>
<evidence type="ECO:0000256" key="1">
    <source>
        <dbReference type="SAM" id="MobiDB-lite"/>
    </source>
</evidence>
<dbReference type="KEGG" id="lgi:LOTGIDRAFT_174143"/>
<feature type="region of interest" description="Disordered" evidence="1">
    <location>
        <begin position="163"/>
        <end position="189"/>
    </location>
</feature>
<accession>V4A3X4</accession>
<dbReference type="RefSeq" id="XP_009050719.1">
    <property type="nucleotide sequence ID" value="XM_009052471.1"/>
</dbReference>
<organism evidence="2 3">
    <name type="scientific">Lottia gigantea</name>
    <name type="common">Giant owl limpet</name>
    <dbReference type="NCBI Taxonomy" id="225164"/>
    <lineage>
        <taxon>Eukaryota</taxon>
        <taxon>Metazoa</taxon>
        <taxon>Spiralia</taxon>
        <taxon>Lophotrochozoa</taxon>
        <taxon>Mollusca</taxon>
        <taxon>Gastropoda</taxon>
        <taxon>Patellogastropoda</taxon>
        <taxon>Lottioidea</taxon>
        <taxon>Lottiidae</taxon>
        <taxon>Lottia</taxon>
    </lineage>
</organism>
<dbReference type="AlphaFoldDB" id="V4A3X4"/>
<feature type="compositionally biased region" description="Basic and acidic residues" evidence="1">
    <location>
        <begin position="163"/>
        <end position="181"/>
    </location>
</feature>
<proteinExistence type="predicted"/>
<keyword evidence="3" id="KW-1185">Reference proteome</keyword>